<dbReference type="AlphaFoldDB" id="I9RLQ3"/>
<evidence type="ECO:0000313" key="1">
    <source>
        <dbReference type="EMBL" id="EIY43781.1"/>
    </source>
</evidence>
<evidence type="ECO:0000313" key="2">
    <source>
        <dbReference type="Proteomes" id="UP000003089"/>
    </source>
</evidence>
<keyword evidence="2" id="KW-1185">Reference proteome</keyword>
<gene>
    <name evidence="1" type="ORF">HMPREF1068_04106</name>
</gene>
<comment type="caution">
    <text evidence="1">The sequence shown here is derived from an EMBL/GenBank/DDBJ whole genome shotgun (WGS) entry which is preliminary data.</text>
</comment>
<proteinExistence type="predicted"/>
<name>I9RLQ3_9BACE</name>
<dbReference type="HOGENOM" id="CLU_3212537_0_0_10"/>
<reference evidence="1 2" key="1">
    <citation type="submission" date="2012-02" db="EMBL/GenBank/DDBJ databases">
        <title>The Genome Sequence of Bacteroides nordii CL02T12C05.</title>
        <authorList>
            <consortium name="The Broad Institute Genome Sequencing Platform"/>
            <person name="Earl A."/>
            <person name="Ward D."/>
            <person name="Feldgarden M."/>
            <person name="Gevers D."/>
            <person name="Zitomersky N.L."/>
            <person name="Coyne M.J."/>
            <person name="Comstock L.E."/>
            <person name="Young S.K."/>
            <person name="Zeng Q."/>
            <person name="Gargeya S."/>
            <person name="Fitzgerald M."/>
            <person name="Haas B."/>
            <person name="Abouelleil A."/>
            <person name="Alvarado L."/>
            <person name="Arachchi H.M."/>
            <person name="Berlin A."/>
            <person name="Chapman S.B."/>
            <person name="Gearin G."/>
            <person name="Goldberg J."/>
            <person name="Griggs A."/>
            <person name="Gujja S."/>
            <person name="Hansen M."/>
            <person name="Heiman D."/>
            <person name="Howarth C."/>
            <person name="Larimer J."/>
            <person name="Lui A."/>
            <person name="MacDonald P.J.P."/>
            <person name="McCowen C."/>
            <person name="Montmayeur A."/>
            <person name="Murphy C."/>
            <person name="Neiman D."/>
            <person name="Pearson M."/>
            <person name="Priest M."/>
            <person name="Roberts A."/>
            <person name="Saif S."/>
            <person name="Shea T."/>
            <person name="Sisk P."/>
            <person name="Stolte C."/>
            <person name="Sykes S."/>
            <person name="Wortman J."/>
            <person name="Nusbaum C."/>
            <person name="Birren B."/>
        </authorList>
    </citation>
    <scope>NUCLEOTIDE SEQUENCE [LARGE SCALE GENOMIC DNA]</scope>
    <source>
        <strain evidence="1 2">CL02T12C05</strain>
    </source>
</reference>
<dbReference type="EMBL" id="AGXS01000028">
    <property type="protein sequence ID" value="EIY43781.1"/>
    <property type="molecule type" value="Genomic_DNA"/>
</dbReference>
<dbReference type="Proteomes" id="UP000003089">
    <property type="component" value="Unassembled WGS sequence"/>
</dbReference>
<organism evidence="1 2">
    <name type="scientific">Bacteroides nordii CL02T12C05</name>
    <dbReference type="NCBI Taxonomy" id="997884"/>
    <lineage>
        <taxon>Bacteria</taxon>
        <taxon>Pseudomonadati</taxon>
        <taxon>Bacteroidota</taxon>
        <taxon>Bacteroidia</taxon>
        <taxon>Bacteroidales</taxon>
        <taxon>Bacteroidaceae</taxon>
        <taxon>Bacteroides</taxon>
    </lineage>
</organism>
<accession>I9RLQ3</accession>
<protein>
    <submittedName>
        <fullName evidence="1">Uncharacterized protein</fullName>
    </submittedName>
</protein>
<sequence length="44" mass="5136">MQECTTLHCKNVHSCYIKVYTLIMQGATLNLKFIMLVDVNYNIQ</sequence>